<dbReference type="EMBL" id="LCOQ01000004">
    <property type="protein sequence ID" value="KKU81016.1"/>
    <property type="molecule type" value="Genomic_DNA"/>
</dbReference>
<feature type="transmembrane region" description="Helical" evidence="1">
    <location>
        <begin position="6"/>
        <end position="26"/>
    </location>
</feature>
<organism evidence="2 3">
    <name type="scientific">Candidatus Gottesmanbacteria bacterium GW2011_GWA1_47_8</name>
    <dbReference type="NCBI Taxonomy" id="1618438"/>
    <lineage>
        <taxon>Bacteria</taxon>
        <taxon>Candidatus Gottesmaniibacteriota</taxon>
    </lineage>
</organism>
<protein>
    <submittedName>
        <fullName evidence="2">Uncharacterized protein</fullName>
    </submittedName>
</protein>
<dbReference type="AlphaFoldDB" id="A0A0G1TGX0"/>
<keyword evidence="1" id="KW-0472">Membrane</keyword>
<reference evidence="2 3" key="1">
    <citation type="journal article" date="2015" name="Nature">
        <title>rRNA introns, odd ribosomes, and small enigmatic genomes across a large radiation of phyla.</title>
        <authorList>
            <person name="Brown C.T."/>
            <person name="Hug L.A."/>
            <person name="Thomas B.C."/>
            <person name="Sharon I."/>
            <person name="Castelle C.J."/>
            <person name="Singh A."/>
            <person name="Wilkins M.J."/>
            <person name="Williams K.H."/>
            <person name="Banfield J.F."/>
        </authorList>
    </citation>
    <scope>NUCLEOTIDE SEQUENCE [LARGE SCALE GENOMIC DNA]</scope>
</reference>
<evidence type="ECO:0000256" key="1">
    <source>
        <dbReference type="SAM" id="Phobius"/>
    </source>
</evidence>
<dbReference type="Proteomes" id="UP000034212">
    <property type="component" value="Unassembled WGS sequence"/>
</dbReference>
<evidence type="ECO:0000313" key="3">
    <source>
        <dbReference type="Proteomes" id="UP000034212"/>
    </source>
</evidence>
<proteinExistence type="predicted"/>
<name>A0A0G1TGX0_9BACT</name>
<accession>A0A0G1TGX0</accession>
<sequence>MGKGNSWLYIGSIALVIAAIAVTAIIDRSKSGQEDIRAKAGVTTGQAATAIVSSVNQSAGTLSVTNFVIGGNGTSTGATQVWTIQLPSTSNTASLGEGTRVTMKLDPKTVNIGTRTATALEVTTR</sequence>
<keyword evidence="1" id="KW-0812">Transmembrane</keyword>
<gene>
    <name evidence="2" type="ORF">UY08_C0004G0024</name>
</gene>
<keyword evidence="1" id="KW-1133">Transmembrane helix</keyword>
<evidence type="ECO:0000313" key="2">
    <source>
        <dbReference type="EMBL" id="KKU81016.1"/>
    </source>
</evidence>
<comment type="caution">
    <text evidence="2">The sequence shown here is derived from an EMBL/GenBank/DDBJ whole genome shotgun (WGS) entry which is preliminary data.</text>
</comment>